<evidence type="ECO:0000256" key="3">
    <source>
        <dbReference type="PROSITE-ProRule" id="PRU00339"/>
    </source>
</evidence>
<dbReference type="PROSITE" id="PS50005">
    <property type="entry name" value="TPR"/>
    <property type="match status" value="1"/>
</dbReference>
<dbReference type="Gene3D" id="1.25.40.10">
    <property type="entry name" value="Tetratricopeptide repeat domain"/>
    <property type="match status" value="3"/>
</dbReference>
<accession>A6W1C4</accession>
<dbReference type="AlphaFoldDB" id="A6W1C4"/>
<keyword evidence="2 3" id="KW-0802">TPR repeat</keyword>
<dbReference type="eggNOG" id="COG4783">
    <property type="taxonomic scope" value="Bacteria"/>
</dbReference>
<protein>
    <submittedName>
        <fullName evidence="4">Tetratricopeptide TPR_2 repeat protein</fullName>
    </submittedName>
</protein>
<dbReference type="PANTHER" id="PTHR44943:SF5">
    <property type="entry name" value="BLL7697 PROTEIN"/>
    <property type="match status" value="1"/>
</dbReference>
<dbReference type="eggNOG" id="COG0457">
    <property type="taxonomic scope" value="Bacteria"/>
</dbReference>
<dbReference type="InterPro" id="IPR051685">
    <property type="entry name" value="Ycf3/AcsC/BcsC/TPR_MFPF"/>
</dbReference>
<dbReference type="Pfam" id="PF13174">
    <property type="entry name" value="TPR_6"/>
    <property type="match status" value="1"/>
</dbReference>
<dbReference type="SMART" id="SM00028">
    <property type="entry name" value="TPR"/>
    <property type="match status" value="3"/>
</dbReference>
<dbReference type="KEGG" id="mmw:Mmwyl1_3601"/>
<organism evidence="4">
    <name type="scientific">Marinomonas sp. (strain MWYL1)</name>
    <dbReference type="NCBI Taxonomy" id="400668"/>
    <lineage>
        <taxon>Bacteria</taxon>
        <taxon>Pseudomonadati</taxon>
        <taxon>Pseudomonadota</taxon>
        <taxon>Gammaproteobacteria</taxon>
        <taxon>Oceanospirillales</taxon>
        <taxon>Oceanospirillaceae</taxon>
        <taxon>Marinomonas</taxon>
    </lineage>
</organism>
<evidence type="ECO:0000313" key="4">
    <source>
        <dbReference type="EMBL" id="ABR72503.1"/>
    </source>
</evidence>
<dbReference type="InterPro" id="IPR019734">
    <property type="entry name" value="TPR_rpt"/>
</dbReference>
<feature type="repeat" description="TPR" evidence="3">
    <location>
        <begin position="546"/>
        <end position="579"/>
    </location>
</feature>
<dbReference type="PANTHER" id="PTHR44943">
    <property type="entry name" value="CELLULOSE SYNTHASE OPERON PROTEIN C"/>
    <property type="match status" value="1"/>
</dbReference>
<dbReference type="HOGENOM" id="CLU_007251_4_0_6"/>
<reference evidence="4" key="1">
    <citation type="submission" date="2007-06" db="EMBL/GenBank/DDBJ databases">
        <title>Complete sequence of Marinomonas sp. MWYL1.</title>
        <authorList>
            <consortium name="US DOE Joint Genome Institute"/>
            <person name="Copeland A."/>
            <person name="Lucas S."/>
            <person name="Lapidus A."/>
            <person name="Barry K."/>
            <person name="Glavina del Rio T."/>
            <person name="Dalin E."/>
            <person name="Tice H."/>
            <person name="Pitluck S."/>
            <person name="Kiss H."/>
            <person name="Brettin T."/>
            <person name="Bruce D."/>
            <person name="Detter J.C."/>
            <person name="Han C."/>
            <person name="Schmutz J."/>
            <person name="Larimer F."/>
            <person name="Land M."/>
            <person name="Hauser L."/>
            <person name="Kyrpides N."/>
            <person name="Kim E."/>
            <person name="Johnston A.W.B."/>
            <person name="Todd J.D."/>
            <person name="Rogers R."/>
            <person name="Wexler M."/>
            <person name="Bond P.L."/>
            <person name="Li Y."/>
            <person name="Richardson P."/>
        </authorList>
    </citation>
    <scope>NUCLEOTIDE SEQUENCE [LARGE SCALE GENOMIC DNA]</scope>
    <source>
        <strain evidence="4">MWYL1</strain>
    </source>
</reference>
<sequence>MNLASRKNMPVVLGPAHKKASQKPITKGVLLFFTLLSLPLLSACSQNTALQNTLSPSVDTPKAETFANQGKIKELLNAEFTLQREGPNKAFEAFYELASQSGDITLIERLTHIAVVSQNHLYIERSANLWLSVDPTSATAYSLKLQVLIKDNRAEEVTTLLTNAIRHKVSLRFLPIYLEDNVRDSDQVNTIESAIYALSPELKNNQYIQVSYAHILLLSGKYQLAINTSEQLLAKPNTEKSEALYLILAFSQKSLGQTDEAIKTLQTASKHFPKNTRLITPLIDFLVENKQPKIATEIYQKTNLETPEKLQVGINLMRTLLEHNQPGLALAAANHLPEKQLGLSDQVQYLTAIALAQLDKKAQAIKVMEQVNGALRTNATNQIALWLYDDNKENDINNMVLSRTARENMPEQVAAIGRLHEEKGHTDLSFELISNALIALPESDALRYQKALLADTLGMWKVTEKELTTLLQKDPGNPQYLNALGYTLLTRTKRIDEAMKYIESAYEKADSDPAIIDSLGWGFFLKGEFEQSSYYLKKAWSILPDAEIAAHYGESLWKQRHYKEAIAVWEAALETSPDTPLLLDTIKRLSPSLLEEQKQDKTS</sequence>
<dbReference type="STRING" id="400668.Mmwyl1_3601"/>
<dbReference type="InterPro" id="IPR011990">
    <property type="entry name" value="TPR-like_helical_dom_sf"/>
</dbReference>
<dbReference type="OrthoDB" id="9766710at2"/>
<gene>
    <name evidence="4" type="ordered locus">Mmwyl1_3601</name>
</gene>
<dbReference type="EMBL" id="CP000749">
    <property type="protein sequence ID" value="ABR72503.1"/>
    <property type="molecule type" value="Genomic_DNA"/>
</dbReference>
<proteinExistence type="predicted"/>
<dbReference type="SUPFAM" id="SSF48452">
    <property type="entry name" value="TPR-like"/>
    <property type="match status" value="2"/>
</dbReference>
<evidence type="ECO:0000256" key="2">
    <source>
        <dbReference type="ARBA" id="ARBA00022803"/>
    </source>
</evidence>
<evidence type="ECO:0000256" key="1">
    <source>
        <dbReference type="ARBA" id="ARBA00022737"/>
    </source>
</evidence>
<keyword evidence="1" id="KW-0677">Repeat</keyword>
<dbReference type="Pfam" id="PF13432">
    <property type="entry name" value="TPR_16"/>
    <property type="match status" value="1"/>
</dbReference>
<name>A6W1C4_MARMS</name>